<protein>
    <submittedName>
        <fullName evidence="2">Uncharacterized protein</fullName>
    </submittedName>
</protein>
<evidence type="ECO:0000313" key="2">
    <source>
        <dbReference type="EMBL" id="WYY08709.1"/>
    </source>
</evidence>
<name>A0ABZ2U751_9ACTN</name>
<reference evidence="2 3" key="1">
    <citation type="journal article" date="2023" name="Virus Evol.">
        <title>Computational host range prediction-The good, the bad, and the ugly.</title>
        <authorList>
            <person name="Howell A.A."/>
            <person name="Versoza C.J."/>
            <person name="Pfeifer S.P."/>
        </authorList>
    </citation>
    <scope>NUCLEOTIDE SEQUENCE [LARGE SCALE GENOMIC DNA]</scope>
    <source>
        <strain evidence="2 3">1610/1b</strain>
    </source>
</reference>
<proteinExistence type="predicted"/>
<sequence>MSSHSADRPIPYLPIGYLLLLVQFVLLGLSVSTLAADARGTVVTTLFLAWAVTLVASIVAFVLQAKTNRADDGQATPSPHLIVPAESTDRVAAYHAIYRSPDASAPADDRTERAAA</sequence>
<accession>A0ABZ2U751</accession>
<evidence type="ECO:0000256" key="1">
    <source>
        <dbReference type="SAM" id="Phobius"/>
    </source>
</evidence>
<dbReference type="EMBL" id="CP136137">
    <property type="protein sequence ID" value="WYY08709.1"/>
    <property type="molecule type" value="Genomic_DNA"/>
</dbReference>
<keyword evidence="3" id="KW-1185">Reference proteome</keyword>
<gene>
    <name evidence="2" type="ORF">RVF87_06530</name>
</gene>
<feature type="transmembrane region" description="Helical" evidence="1">
    <location>
        <begin position="12"/>
        <end position="36"/>
    </location>
</feature>
<evidence type="ECO:0000313" key="3">
    <source>
        <dbReference type="Proteomes" id="UP001479933"/>
    </source>
</evidence>
<organism evidence="2 3">
    <name type="scientific">Gordonia hydrophobica</name>
    <dbReference type="NCBI Taxonomy" id="40516"/>
    <lineage>
        <taxon>Bacteria</taxon>
        <taxon>Bacillati</taxon>
        <taxon>Actinomycetota</taxon>
        <taxon>Actinomycetes</taxon>
        <taxon>Mycobacteriales</taxon>
        <taxon>Gordoniaceae</taxon>
        <taxon>Gordonia</taxon>
    </lineage>
</organism>
<dbReference type="Proteomes" id="UP001479933">
    <property type="component" value="Chromosome"/>
</dbReference>
<dbReference type="RefSeq" id="WP_066170773.1">
    <property type="nucleotide sequence ID" value="NZ_CP136137.1"/>
</dbReference>
<keyword evidence="1" id="KW-1133">Transmembrane helix</keyword>
<feature type="transmembrane region" description="Helical" evidence="1">
    <location>
        <begin position="42"/>
        <end position="63"/>
    </location>
</feature>
<keyword evidence="1" id="KW-0812">Transmembrane</keyword>
<keyword evidence="1" id="KW-0472">Membrane</keyword>